<evidence type="ECO:0000259" key="3">
    <source>
        <dbReference type="Pfam" id="PF13193"/>
    </source>
</evidence>
<name>A0A6U6DW53_9STRA</name>
<keyword evidence="2" id="KW-0436">Ligase</keyword>
<dbReference type="PANTHER" id="PTHR43201">
    <property type="entry name" value="ACYL-COA SYNTHETASE"/>
    <property type="match status" value="1"/>
</dbReference>
<dbReference type="InterPro" id="IPR025110">
    <property type="entry name" value="AMP-bd_C"/>
</dbReference>
<feature type="domain" description="AMP-binding enzyme C-terminal" evidence="3">
    <location>
        <begin position="126"/>
        <end position="161"/>
    </location>
</feature>
<dbReference type="Gene3D" id="3.30.300.30">
    <property type="match status" value="1"/>
</dbReference>
<sequence>MGTLGGRKKIYELYGGTEAQALSWITGEEWMCHRDSVGRPIIGEMMVVGENSQEVPCGTVGEICNLPNKGRDSTYIYLGGEAQRLPNTDCETLGDMGWMINEDFVYLAHRRKDLIIRGGENIYPAEVEAALVEQHPAVRSCAVVGLPDVDLGQRIHAIVDVPDASSDEA</sequence>
<gene>
    <name evidence="4" type="ORF">OAUR00152_LOCUS9298</name>
    <name evidence="5" type="ORF">OAUR00152_LOCUS9299</name>
</gene>
<protein>
    <recommendedName>
        <fullName evidence="3">AMP-binding enzyme C-terminal domain-containing protein</fullName>
    </recommendedName>
</protein>
<dbReference type="PANTHER" id="PTHR43201:SF5">
    <property type="entry name" value="MEDIUM-CHAIN ACYL-COA LIGASE ACSF2, MITOCHONDRIAL"/>
    <property type="match status" value="1"/>
</dbReference>
<dbReference type="InterPro" id="IPR045851">
    <property type="entry name" value="AMP-bd_C_sf"/>
</dbReference>
<evidence type="ECO:0000313" key="4">
    <source>
        <dbReference type="EMBL" id="CAE2223474.1"/>
    </source>
</evidence>
<proteinExistence type="inferred from homology"/>
<dbReference type="AlphaFoldDB" id="A0A6U6DW53"/>
<dbReference type="InterPro" id="IPR042099">
    <property type="entry name" value="ANL_N_sf"/>
</dbReference>
<evidence type="ECO:0000256" key="2">
    <source>
        <dbReference type="ARBA" id="ARBA00022598"/>
    </source>
</evidence>
<dbReference type="GO" id="GO:0031956">
    <property type="term" value="F:medium-chain fatty acid-CoA ligase activity"/>
    <property type="evidence" value="ECO:0007669"/>
    <property type="project" value="TreeGrafter"/>
</dbReference>
<reference evidence="4" key="1">
    <citation type="submission" date="2021-01" db="EMBL/GenBank/DDBJ databases">
        <authorList>
            <person name="Corre E."/>
            <person name="Pelletier E."/>
            <person name="Niang G."/>
            <person name="Scheremetjew M."/>
            <person name="Finn R."/>
            <person name="Kale V."/>
            <person name="Holt S."/>
            <person name="Cochrane G."/>
            <person name="Meng A."/>
            <person name="Brown T."/>
            <person name="Cohen L."/>
        </authorList>
    </citation>
    <scope>NUCLEOTIDE SEQUENCE</scope>
    <source>
        <strain evidence="4">Isolate 1302-5</strain>
    </source>
</reference>
<dbReference type="EMBL" id="HBKQ01013489">
    <property type="protein sequence ID" value="CAE2223474.1"/>
    <property type="molecule type" value="Transcribed_RNA"/>
</dbReference>
<evidence type="ECO:0000256" key="1">
    <source>
        <dbReference type="ARBA" id="ARBA00006432"/>
    </source>
</evidence>
<dbReference type="GO" id="GO:0006631">
    <property type="term" value="P:fatty acid metabolic process"/>
    <property type="evidence" value="ECO:0007669"/>
    <property type="project" value="TreeGrafter"/>
</dbReference>
<accession>A0A6U6DW53</accession>
<comment type="similarity">
    <text evidence="1">Belongs to the ATP-dependent AMP-binding enzyme family.</text>
</comment>
<dbReference type="EMBL" id="HBKQ01013490">
    <property type="protein sequence ID" value="CAE2223476.1"/>
    <property type="molecule type" value="Transcribed_RNA"/>
</dbReference>
<dbReference type="SUPFAM" id="SSF56801">
    <property type="entry name" value="Acetyl-CoA synthetase-like"/>
    <property type="match status" value="1"/>
</dbReference>
<organism evidence="4">
    <name type="scientific">Odontella aurita</name>
    <dbReference type="NCBI Taxonomy" id="265563"/>
    <lineage>
        <taxon>Eukaryota</taxon>
        <taxon>Sar</taxon>
        <taxon>Stramenopiles</taxon>
        <taxon>Ochrophyta</taxon>
        <taxon>Bacillariophyta</taxon>
        <taxon>Mediophyceae</taxon>
        <taxon>Biddulphiophycidae</taxon>
        <taxon>Eupodiscales</taxon>
        <taxon>Odontellaceae</taxon>
        <taxon>Odontella</taxon>
    </lineage>
</organism>
<dbReference type="Gene3D" id="3.40.50.12780">
    <property type="entry name" value="N-terminal domain of ligase-like"/>
    <property type="match status" value="1"/>
</dbReference>
<dbReference type="Pfam" id="PF13193">
    <property type="entry name" value="AMP-binding_C"/>
    <property type="match status" value="1"/>
</dbReference>
<evidence type="ECO:0000313" key="5">
    <source>
        <dbReference type="EMBL" id="CAE2223476.1"/>
    </source>
</evidence>